<keyword evidence="1" id="KW-0175">Coiled coil</keyword>
<organism evidence="3 4">
    <name type="scientific">Crocodylus porosus</name>
    <name type="common">Saltwater crocodile</name>
    <name type="synonym">Estuarine crocodile</name>
    <dbReference type="NCBI Taxonomy" id="8502"/>
    <lineage>
        <taxon>Eukaryota</taxon>
        <taxon>Metazoa</taxon>
        <taxon>Chordata</taxon>
        <taxon>Craniata</taxon>
        <taxon>Vertebrata</taxon>
        <taxon>Euteleostomi</taxon>
        <taxon>Archelosauria</taxon>
        <taxon>Archosauria</taxon>
        <taxon>Crocodylia</taxon>
        <taxon>Longirostres</taxon>
        <taxon>Crocodylidae</taxon>
        <taxon>Crocodylus</taxon>
    </lineage>
</organism>
<dbReference type="Gene3D" id="1.10.287.1490">
    <property type="match status" value="1"/>
</dbReference>
<protein>
    <submittedName>
        <fullName evidence="3">Uncharacterized protein</fullName>
    </submittedName>
</protein>
<evidence type="ECO:0000256" key="2">
    <source>
        <dbReference type="SAM" id="MobiDB-lite"/>
    </source>
</evidence>
<feature type="coiled-coil region" evidence="1">
    <location>
        <begin position="16"/>
        <end position="131"/>
    </location>
</feature>
<evidence type="ECO:0000256" key="1">
    <source>
        <dbReference type="SAM" id="Coils"/>
    </source>
</evidence>
<dbReference type="PANTHER" id="PTHR18939">
    <property type="entry name" value="RIBOSOME BINDING PROTEIN-1"/>
    <property type="match status" value="1"/>
</dbReference>
<evidence type="ECO:0000313" key="4">
    <source>
        <dbReference type="Proteomes" id="UP000594220"/>
    </source>
</evidence>
<dbReference type="PANTHER" id="PTHR18939:SF4">
    <property type="entry name" value="RIBOSOME-BINDING PROTEIN 1"/>
    <property type="match status" value="1"/>
</dbReference>
<accession>A0A7M4FST0</accession>
<keyword evidence="4" id="KW-1185">Reference proteome</keyword>
<dbReference type="InterPro" id="IPR040248">
    <property type="entry name" value="RRBP1"/>
</dbReference>
<feature type="region of interest" description="Disordered" evidence="2">
    <location>
        <begin position="181"/>
        <end position="210"/>
    </location>
</feature>
<reference evidence="3" key="2">
    <citation type="submission" date="2025-09" db="UniProtKB">
        <authorList>
            <consortium name="Ensembl"/>
        </authorList>
    </citation>
    <scope>IDENTIFICATION</scope>
</reference>
<dbReference type="Ensembl" id="ENSCPRT00005005642.1">
    <property type="protein sequence ID" value="ENSCPRP00005004826.1"/>
    <property type="gene ID" value="ENSCPRG00005003475.1"/>
</dbReference>
<dbReference type="GeneTree" id="ENSGT00940000158015"/>
<name>A0A7M4FST0_CROPO</name>
<reference evidence="3" key="1">
    <citation type="submission" date="2025-08" db="UniProtKB">
        <authorList>
            <consortium name="Ensembl"/>
        </authorList>
    </citation>
    <scope>IDENTIFICATION</scope>
</reference>
<dbReference type="Proteomes" id="UP000594220">
    <property type="component" value="Unplaced"/>
</dbReference>
<dbReference type="AlphaFoldDB" id="A0A7M4FST0"/>
<dbReference type="GO" id="GO:0005789">
    <property type="term" value="C:endoplasmic reticulum membrane"/>
    <property type="evidence" value="ECO:0007669"/>
    <property type="project" value="TreeGrafter"/>
</dbReference>
<proteinExistence type="predicted"/>
<evidence type="ECO:0000313" key="3">
    <source>
        <dbReference type="Ensembl" id="ENSCPRP00005004826.1"/>
    </source>
</evidence>
<sequence>MYRECHQGEKQYRTTLVETNEMLQALQMKVENKEQVSGAKLSTSEEELQRSQAQIQYLKEDIEELRAELQKTDQGREYSSLMEAQIKDQLETATLECQRLTKEVEGLKQLLAETQEQLEAAELKAQQAKVAVKSRVQQIETELKQGRGERSHLSRDYIRLKHQGRTRTRLTKTPSICGVSQARERKGFPSTAGRMQEECPRWQQGETKGL</sequence>